<dbReference type="GO" id="GO:0016740">
    <property type="term" value="F:transferase activity"/>
    <property type="evidence" value="ECO:0007669"/>
    <property type="project" value="UniProtKB-KW"/>
</dbReference>
<evidence type="ECO:0000256" key="1">
    <source>
        <dbReference type="ARBA" id="ARBA00001946"/>
    </source>
</evidence>
<dbReference type="EMBL" id="BMYR01000001">
    <property type="protein sequence ID" value="GGW49823.1"/>
    <property type="molecule type" value="Genomic_DNA"/>
</dbReference>
<evidence type="ECO:0000256" key="5">
    <source>
        <dbReference type="ARBA" id="ARBA00022630"/>
    </source>
</evidence>
<comment type="similarity">
    <text evidence="2 12 13">Belongs to the ApbE family.</text>
</comment>
<accession>A0ABQ2WCW7</accession>
<dbReference type="PIRSF" id="PIRSF006268">
    <property type="entry name" value="ApbE"/>
    <property type="match status" value="1"/>
</dbReference>
<dbReference type="RefSeq" id="WP_189479551.1">
    <property type="nucleotide sequence ID" value="NZ_BMYR01000001.1"/>
</dbReference>
<evidence type="ECO:0000256" key="2">
    <source>
        <dbReference type="ARBA" id="ARBA00008282"/>
    </source>
</evidence>
<keyword evidence="6 12" id="KW-0808">Transferase</keyword>
<keyword evidence="7 12" id="KW-0479">Metal-binding</keyword>
<keyword evidence="13" id="KW-0449">Lipoprotein</keyword>
<keyword evidence="13" id="KW-1003">Cell membrane</keyword>
<protein>
    <recommendedName>
        <fullName evidence="4 12">FAD:protein FMN transferase</fullName>
        <ecNumber evidence="3 12">2.7.1.180</ecNumber>
    </recommendedName>
    <alternativeName>
        <fullName evidence="10 12">Flavin transferase</fullName>
    </alternativeName>
</protein>
<comment type="catalytic activity">
    <reaction evidence="11 12 13">
        <text>L-threonyl-[protein] + FAD = FMN-L-threonyl-[protein] + AMP + H(+)</text>
        <dbReference type="Rhea" id="RHEA:36847"/>
        <dbReference type="Rhea" id="RHEA-COMP:11060"/>
        <dbReference type="Rhea" id="RHEA-COMP:11061"/>
        <dbReference type="ChEBI" id="CHEBI:15378"/>
        <dbReference type="ChEBI" id="CHEBI:30013"/>
        <dbReference type="ChEBI" id="CHEBI:57692"/>
        <dbReference type="ChEBI" id="CHEBI:74257"/>
        <dbReference type="ChEBI" id="CHEBI:456215"/>
        <dbReference type="EC" id="2.7.1.180"/>
    </reaction>
</comment>
<evidence type="ECO:0000256" key="8">
    <source>
        <dbReference type="ARBA" id="ARBA00022827"/>
    </source>
</evidence>
<keyword evidence="13" id="KW-0997">Cell inner membrane</keyword>
<dbReference type="InterPro" id="IPR024932">
    <property type="entry name" value="ApbE"/>
</dbReference>
<evidence type="ECO:0000256" key="3">
    <source>
        <dbReference type="ARBA" id="ARBA00011955"/>
    </source>
</evidence>
<gene>
    <name evidence="14" type="ORF">GCM10008111_02000</name>
</gene>
<name>A0ABQ2WCW7_9ALTE</name>
<organism evidence="14 15">
    <name type="scientific">Alishewanella tabrizica</name>
    <dbReference type="NCBI Taxonomy" id="671278"/>
    <lineage>
        <taxon>Bacteria</taxon>
        <taxon>Pseudomonadati</taxon>
        <taxon>Pseudomonadota</taxon>
        <taxon>Gammaproteobacteria</taxon>
        <taxon>Alteromonadales</taxon>
        <taxon>Alteromonadaceae</taxon>
        <taxon>Alishewanella</taxon>
    </lineage>
</organism>
<evidence type="ECO:0000256" key="12">
    <source>
        <dbReference type="PIRNR" id="PIRNR006268"/>
    </source>
</evidence>
<evidence type="ECO:0000256" key="7">
    <source>
        <dbReference type="ARBA" id="ARBA00022723"/>
    </source>
</evidence>
<comment type="function">
    <text evidence="13">Flavin transferase that catalyzes the transfer of the FMN moiety of FAD and its covalent binding to the hydroxyl group of a threonine residue in a target flavoprotein.</text>
</comment>
<comment type="subcellular location">
    <subcellularLocation>
        <location evidence="13">Cell inner membrane</location>
        <topology evidence="13">Lipid-anchor</topology>
        <orientation evidence="13">Periplasmic side</orientation>
    </subcellularLocation>
</comment>
<dbReference type="InterPro" id="IPR003374">
    <property type="entry name" value="ApbE-like_sf"/>
</dbReference>
<keyword evidence="15" id="KW-1185">Reference proteome</keyword>
<reference evidence="15" key="1">
    <citation type="journal article" date="2019" name="Int. J. Syst. Evol. Microbiol.">
        <title>The Global Catalogue of Microorganisms (GCM) 10K type strain sequencing project: providing services to taxonomists for standard genome sequencing and annotation.</title>
        <authorList>
            <consortium name="The Broad Institute Genomics Platform"/>
            <consortium name="The Broad Institute Genome Sequencing Center for Infectious Disease"/>
            <person name="Wu L."/>
            <person name="Ma J."/>
        </authorList>
    </citation>
    <scope>NUCLEOTIDE SEQUENCE [LARGE SCALE GENOMIC DNA]</scope>
    <source>
        <strain evidence="15">KCTC 23723</strain>
    </source>
</reference>
<keyword evidence="5 12" id="KW-0285">Flavoprotein</keyword>
<dbReference type="PANTHER" id="PTHR30040:SF2">
    <property type="entry name" value="FAD:PROTEIN FMN TRANSFERASE"/>
    <property type="match status" value="1"/>
</dbReference>
<evidence type="ECO:0000313" key="15">
    <source>
        <dbReference type="Proteomes" id="UP000634667"/>
    </source>
</evidence>
<comment type="caution">
    <text evidence="14">The sequence shown here is derived from an EMBL/GenBank/DDBJ whole genome shotgun (WGS) entry which is preliminary data.</text>
</comment>
<dbReference type="Gene3D" id="3.10.520.10">
    <property type="entry name" value="ApbE-like domains"/>
    <property type="match status" value="1"/>
</dbReference>
<sequence length="367" mass="40237">MKKYFIILLALSLTGCERVPQLHKFSGAAQGTTYSITYWSDTEIAQQPVELAISTELARLDKLMSNYRNDSIIEGFNRTTSTEPVAVGTEIVELVHIAKQINEASAGCYDLTISPLFAAWGFRDKALQIPSHETLAQLSPQLGLAKVQIVSPESLQKQHPQLSIDLSSIAQGYSVQRLTAIAEQFGIQHYLIEIGGELQTRGHKPDGSKWRVAIERPLPGAQQLQKIVQVTQTDPIAIMTSGTYRHYYDNAGTRYSHILDARSMAPVTHNTVSVTLLHDDLTEADAWSTALLCLGTAAGLEVANKHGLSVLFIDQAVAQNNTQANIQQFDARRENANAEGAIQSVRFTETQSHALQQHSGVVLQAVP</sequence>
<proteinExistence type="inferred from homology"/>
<dbReference type="PANTHER" id="PTHR30040">
    <property type="entry name" value="THIAMINE BIOSYNTHESIS LIPOPROTEIN APBE"/>
    <property type="match status" value="1"/>
</dbReference>
<keyword evidence="13" id="KW-0472">Membrane</keyword>
<evidence type="ECO:0000256" key="9">
    <source>
        <dbReference type="ARBA" id="ARBA00022842"/>
    </source>
</evidence>
<evidence type="ECO:0000256" key="11">
    <source>
        <dbReference type="ARBA" id="ARBA00048540"/>
    </source>
</evidence>
<comment type="cofactor">
    <cofactor evidence="1 13">
        <name>Mg(2+)</name>
        <dbReference type="ChEBI" id="CHEBI:18420"/>
    </cofactor>
</comment>
<evidence type="ECO:0000256" key="10">
    <source>
        <dbReference type="ARBA" id="ARBA00031306"/>
    </source>
</evidence>
<evidence type="ECO:0000256" key="13">
    <source>
        <dbReference type="RuleBase" id="RU363002"/>
    </source>
</evidence>
<evidence type="ECO:0000256" key="4">
    <source>
        <dbReference type="ARBA" id="ARBA00016337"/>
    </source>
</evidence>
<keyword evidence="9 12" id="KW-0460">Magnesium</keyword>
<dbReference type="Proteomes" id="UP000634667">
    <property type="component" value="Unassembled WGS sequence"/>
</dbReference>
<keyword evidence="8 12" id="KW-0274">FAD</keyword>
<dbReference type="EC" id="2.7.1.180" evidence="3 12"/>
<evidence type="ECO:0000313" key="14">
    <source>
        <dbReference type="EMBL" id="GGW49823.1"/>
    </source>
</evidence>
<dbReference type="Pfam" id="PF02424">
    <property type="entry name" value="ApbE"/>
    <property type="match status" value="1"/>
</dbReference>
<evidence type="ECO:0000256" key="6">
    <source>
        <dbReference type="ARBA" id="ARBA00022679"/>
    </source>
</evidence>
<dbReference type="PROSITE" id="PS51257">
    <property type="entry name" value="PROKAR_LIPOPROTEIN"/>
    <property type="match status" value="1"/>
</dbReference>
<dbReference type="SUPFAM" id="SSF143631">
    <property type="entry name" value="ApbE-like"/>
    <property type="match status" value="1"/>
</dbReference>